<dbReference type="PANTHER" id="PTHR43378:SF2">
    <property type="entry name" value="UDP-3-O-ACYLGLUCOSAMINE N-ACYLTRANSFERASE 1, MITOCHONDRIAL-RELATED"/>
    <property type="match status" value="1"/>
</dbReference>
<dbReference type="Pfam" id="PF04613">
    <property type="entry name" value="LpxD"/>
    <property type="match status" value="1"/>
</dbReference>
<evidence type="ECO:0000256" key="7">
    <source>
        <dbReference type="HAMAP-Rule" id="MF_00523"/>
    </source>
</evidence>
<dbReference type="GO" id="GO:0016020">
    <property type="term" value="C:membrane"/>
    <property type="evidence" value="ECO:0007669"/>
    <property type="project" value="GOC"/>
</dbReference>
<evidence type="ECO:0000256" key="6">
    <source>
        <dbReference type="ARBA" id="ARBA00023315"/>
    </source>
</evidence>
<dbReference type="NCBIfam" id="NF002060">
    <property type="entry name" value="PRK00892.1"/>
    <property type="match status" value="1"/>
</dbReference>
<comment type="subunit">
    <text evidence="7">Homotrimer.</text>
</comment>
<gene>
    <name evidence="7 9" type="primary">lpxD</name>
    <name evidence="9" type="ORF">EHSB41UT_01442</name>
</gene>
<keyword evidence="1 7" id="KW-0444">Lipid biosynthesis</keyword>
<dbReference type="Gene3D" id="1.20.5.170">
    <property type="match status" value="1"/>
</dbReference>
<dbReference type="SUPFAM" id="SSF51161">
    <property type="entry name" value="Trimeric LpxA-like enzymes"/>
    <property type="match status" value="1"/>
</dbReference>
<evidence type="ECO:0000313" key="9">
    <source>
        <dbReference type="EMBL" id="SMA42517.1"/>
    </source>
</evidence>
<dbReference type="RefSeq" id="WP_087108360.1">
    <property type="nucleotide sequence ID" value="NZ_CBCSCN010000009.1"/>
</dbReference>
<evidence type="ECO:0000256" key="4">
    <source>
        <dbReference type="ARBA" id="ARBA00022737"/>
    </source>
</evidence>
<organism evidence="9 10">
    <name type="scientific">Parendozoicomonas haliclonae</name>
    <dbReference type="NCBI Taxonomy" id="1960125"/>
    <lineage>
        <taxon>Bacteria</taxon>
        <taxon>Pseudomonadati</taxon>
        <taxon>Pseudomonadota</taxon>
        <taxon>Gammaproteobacteria</taxon>
        <taxon>Oceanospirillales</taxon>
        <taxon>Endozoicomonadaceae</taxon>
        <taxon>Parendozoicomonas</taxon>
    </lineage>
</organism>
<keyword evidence="10" id="KW-1185">Reference proteome</keyword>
<dbReference type="InterPro" id="IPR001451">
    <property type="entry name" value="Hexapep"/>
</dbReference>
<dbReference type="OrthoDB" id="9784739at2"/>
<feature type="active site" description="Proton acceptor" evidence="7">
    <location>
        <position position="242"/>
    </location>
</feature>
<evidence type="ECO:0000313" key="10">
    <source>
        <dbReference type="Proteomes" id="UP000196573"/>
    </source>
</evidence>
<evidence type="ECO:0000256" key="5">
    <source>
        <dbReference type="ARBA" id="ARBA00023098"/>
    </source>
</evidence>
<dbReference type="HAMAP" id="MF_00523">
    <property type="entry name" value="LpxD"/>
    <property type="match status" value="1"/>
</dbReference>
<reference evidence="9 10" key="1">
    <citation type="submission" date="2017-03" db="EMBL/GenBank/DDBJ databases">
        <authorList>
            <person name="Afonso C.L."/>
            <person name="Miller P.J."/>
            <person name="Scott M.A."/>
            <person name="Spackman E."/>
            <person name="Goraichik I."/>
            <person name="Dimitrov K.M."/>
            <person name="Suarez D.L."/>
            <person name="Swayne D.E."/>
        </authorList>
    </citation>
    <scope>NUCLEOTIDE SEQUENCE [LARGE SCALE GENOMIC DNA]</scope>
    <source>
        <strain evidence="9">SB41UT1</strain>
    </source>
</reference>
<dbReference type="Pfam" id="PF00132">
    <property type="entry name" value="Hexapep"/>
    <property type="match status" value="2"/>
</dbReference>
<dbReference type="InterPro" id="IPR020573">
    <property type="entry name" value="UDP_GlcNAc_AcTrfase_non-rep"/>
</dbReference>
<keyword evidence="2 7" id="KW-0441">Lipid A biosynthesis</keyword>
<comment type="catalytic activity">
    <reaction evidence="7">
        <text>a UDP-3-O-[(3R)-3-hydroxyacyl]-alpha-D-glucosamine + a (3R)-hydroxyacyl-[ACP] = a UDP-2-N,3-O-bis[(3R)-3-hydroxyacyl]-alpha-D-glucosamine + holo-[ACP] + H(+)</text>
        <dbReference type="Rhea" id="RHEA:53836"/>
        <dbReference type="Rhea" id="RHEA-COMP:9685"/>
        <dbReference type="Rhea" id="RHEA-COMP:9945"/>
        <dbReference type="ChEBI" id="CHEBI:15378"/>
        <dbReference type="ChEBI" id="CHEBI:64479"/>
        <dbReference type="ChEBI" id="CHEBI:78827"/>
        <dbReference type="ChEBI" id="CHEBI:137740"/>
        <dbReference type="ChEBI" id="CHEBI:137748"/>
        <dbReference type="EC" id="2.3.1.191"/>
    </reaction>
</comment>
<dbReference type="InterPro" id="IPR018357">
    <property type="entry name" value="Hexapep_transf_CS"/>
</dbReference>
<dbReference type="AlphaFoldDB" id="A0A1X7AHC8"/>
<dbReference type="NCBIfam" id="TIGR01853">
    <property type="entry name" value="lipid_A_lpxD"/>
    <property type="match status" value="1"/>
</dbReference>
<dbReference type="Gene3D" id="2.160.10.10">
    <property type="entry name" value="Hexapeptide repeat proteins"/>
    <property type="match status" value="1"/>
</dbReference>
<protein>
    <recommendedName>
        <fullName evidence="7">UDP-3-O-acylglucosamine N-acyltransferase</fullName>
        <ecNumber evidence="7">2.3.1.191</ecNumber>
    </recommendedName>
</protein>
<dbReference type="Proteomes" id="UP000196573">
    <property type="component" value="Unassembled WGS sequence"/>
</dbReference>
<feature type="domain" description="UDP-3-O-[3-hydroxymyristoyl] glucosamine N-acyltransferase non-repeat region" evidence="8">
    <location>
        <begin position="25"/>
        <end position="92"/>
    </location>
</feature>
<comment type="similarity">
    <text evidence="7">Belongs to the transferase hexapeptide repeat family. LpxD subfamily.</text>
</comment>
<dbReference type="EMBL" id="FWPT01000003">
    <property type="protein sequence ID" value="SMA42517.1"/>
    <property type="molecule type" value="Genomic_DNA"/>
</dbReference>
<dbReference type="UniPathway" id="UPA00973"/>
<dbReference type="GO" id="GO:0016410">
    <property type="term" value="F:N-acyltransferase activity"/>
    <property type="evidence" value="ECO:0007669"/>
    <property type="project" value="InterPro"/>
</dbReference>
<comment type="pathway">
    <text evidence="7">Bacterial outer membrane biogenesis; LPS lipid A biosynthesis.</text>
</comment>
<dbReference type="CDD" id="cd03352">
    <property type="entry name" value="LbH_LpxD"/>
    <property type="match status" value="1"/>
</dbReference>
<dbReference type="PANTHER" id="PTHR43378">
    <property type="entry name" value="UDP-3-O-ACYLGLUCOSAMINE N-ACYLTRANSFERASE"/>
    <property type="match status" value="1"/>
</dbReference>
<dbReference type="GO" id="GO:0009245">
    <property type="term" value="P:lipid A biosynthetic process"/>
    <property type="evidence" value="ECO:0007669"/>
    <property type="project" value="UniProtKB-UniRule"/>
</dbReference>
<accession>A0A1X7AHC8</accession>
<keyword evidence="3 7" id="KW-0808">Transferase</keyword>
<dbReference type="InterPro" id="IPR011004">
    <property type="entry name" value="Trimer_LpxA-like_sf"/>
</dbReference>
<sequence>MISVKQYTLSELAEFLQAEIKGNPDCVISGLSTLQDATEGQLSFLANPAYEKYLSETKAGAVMLTPDMAEKFSGQALVMANPYLGFAKASRLFEAGDGEQVGVHASAVVAETATVDPQAWVGPCSVVEDGAVIEAGARLLGNCFVGRDSRVGKGTVLKGNVTLCHGVSVGERCIIHSGAVLGSDGFGFARAAGEWVKIAQLGGVVVGNDVEIGANTTIDRGALGNTVIADGVKLDNLIQIAHNVEIGKNTAIAANVGISGSTKIGSGCTIAGGSGLAGHLTIADNVHIAGMAMITKSITSAGEWSSAGIGTMPVKEWRKNTVRFRQLDDMARRLKALEKAVDQNS</sequence>
<keyword evidence="6 7" id="KW-0012">Acyltransferase</keyword>
<evidence type="ECO:0000256" key="2">
    <source>
        <dbReference type="ARBA" id="ARBA00022556"/>
    </source>
</evidence>
<evidence type="ECO:0000259" key="8">
    <source>
        <dbReference type="Pfam" id="PF04613"/>
    </source>
</evidence>
<evidence type="ECO:0000256" key="1">
    <source>
        <dbReference type="ARBA" id="ARBA00022516"/>
    </source>
</evidence>
<dbReference type="PROSITE" id="PS00101">
    <property type="entry name" value="HEXAPEP_TRANSFERASES"/>
    <property type="match status" value="2"/>
</dbReference>
<dbReference type="EC" id="2.3.1.191" evidence="7"/>
<name>A0A1X7AHC8_9GAMM</name>
<evidence type="ECO:0000256" key="3">
    <source>
        <dbReference type="ARBA" id="ARBA00022679"/>
    </source>
</evidence>
<dbReference type="GO" id="GO:0103118">
    <property type="term" value="F:UDP-3-O-[(3R)-3-hydroxyacyl]-glucosamine N-acyltransferase activity"/>
    <property type="evidence" value="ECO:0007669"/>
    <property type="project" value="UniProtKB-EC"/>
</dbReference>
<dbReference type="InterPro" id="IPR007691">
    <property type="entry name" value="LpxD"/>
</dbReference>
<comment type="function">
    <text evidence="7">Catalyzes the N-acylation of UDP-3-O-acylglucosamine using 3-hydroxyacyl-ACP as the acyl donor. Is involved in the biosynthesis of lipid A, a phosphorylated glycolipid that anchors the lipopolysaccharide to the outer membrane of the cell.</text>
</comment>
<keyword evidence="4 7" id="KW-0677">Repeat</keyword>
<keyword evidence="5 7" id="KW-0443">Lipid metabolism</keyword>
<proteinExistence type="inferred from homology"/>
<dbReference type="Gene3D" id="3.40.1390.10">
    <property type="entry name" value="MurE/MurF, N-terminal domain"/>
    <property type="match status" value="1"/>
</dbReference>